<feature type="region of interest" description="Disordered" evidence="1">
    <location>
        <begin position="84"/>
        <end position="106"/>
    </location>
</feature>
<reference evidence="3" key="1">
    <citation type="submission" date="2022-05" db="EMBL/GenBank/DDBJ databases">
        <title>Schlegelella sp. nov., isolated from mangrove soil.</title>
        <authorList>
            <person name="Liu Y."/>
            <person name="Ge X."/>
            <person name="Liu W."/>
        </authorList>
    </citation>
    <scope>NUCLEOTIDE SEQUENCE</scope>
    <source>
        <strain evidence="3">S2-27</strain>
    </source>
</reference>
<accession>A0ABT0YVT6</accession>
<feature type="chain" id="PRO_5046662798" evidence="2">
    <location>
        <begin position="27"/>
        <end position="758"/>
    </location>
</feature>
<dbReference type="EMBL" id="JAMKFE010000025">
    <property type="protein sequence ID" value="MCM5682857.1"/>
    <property type="molecule type" value="Genomic_DNA"/>
</dbReference>
<evidence type="ECO:0000256" key="2">
    <source>
        <dbReference type="SAM" id="SignalP"/>
    </source>
</evidence>
<comment type="caution">
    <text evidence="3">The sequence shown here is derived from an EMBL/GenBank/DDBJ whole genome shotgun (WGS) entry which is preliminary data.</text>
</comment>
<gene>
    <name evidence="3" type="ORF">M8A51_25310</name>
</gene>
<sequence>MDNRLPTWRLLVLPMLIGALAGSADAAPGATSPYATDTQHTNVEDATSRGVNQVNMIMCFMSAMRPDALVNKDTYVALVDKGKCDPESRSSTSNSGATNSGSNAPSYMRAIVDSSRTSNDEPMRVRTWVEESERDFDVTIFVNTTATEPPSDGNPYGVFRLDYCGKADDGPCMMRGFLEGSAGGISYYEIEPAGPGGSSTKALQLTKSGPDSGAGVLQIDEMGQQIAFSFAYNADYFRRSNGVQDQCFTRDADDPETGMSVWRYGLYDAGTGERVTRQSGFPIEYEAGNGTLYHGHIGYWGLWLPEEAGAGNGATVQRVQYVADQPPTKTAYTLLQSEGRLMKYSKRTRTLAAIDKIKFYSFVGDVAGFFEGAQPNKQYEVYWDNAAGVFKVTGVLECTEQCQTRDLSAEQSVLPSYFANKGGARGWSQALGGEVYVALESAGDTVDSTAVEVIYRVQDLVYPSQMPATLFCLRDCPTAASMAAFFADGSAGPSPYLDATFNHWEPSDGSAVVSYTTDAANAVLKDHTGSAVTFTDGDALASRPQYQWGVRSGRLFAALSDAACDFDATKYCDHELESLDTYYQWETGPNQWNQFAVVKDGNGAIVSFDPPLQVNYEVPSGAAYGQYAGKSIVLEYGGFGELWGIPGHCVSRLTNERVSCETPESRYVPAFVIPFDETLGRVMSNGEPMLVKWLDREIRFARKDPAVCAAAGVTLPSELTLPSAAGLQDPSSSDSDIYIGAKPAVSAAPRVIHGDVKF</sequence>
<evidence type="ECO:0000313" key="3">
    <source>
        <dbReference type="EMBL" id="MCM5682857.1"/>
    </source>
</evidence>
<feature type="signal peptide" evidence="2">
    <location>
        <begin position="1"/>
        <end position="26"/>
    </location>
</feature>
<evidence type="ECO:0000256" key="1">
    <source>
        <dbReference type="SAM" id="MobiDB-lite"/>
    </source>
</evidence>
<dbReference type="Proteomes" id="UP001165541">
    <property type="component" value="Unassembled WGS sequence"/>
</dbReference>
<dbReference type="RefSeq" id="WP_251781399.1">
    <property type="nucleotide sequence ID" value="NZ_JAMKFE010000025.1"/>
</dbReference>
<evidence type="ECO:0000313" key="4">
    <source>
        <dbReference type="Proteomes" id="UP001165541"/>
    </source>
</evidence>
<proteinExistence type="predicted"/>
<keyword evidence="2" id="KW-0732">Signal</keyword>
<name>A0ABT0YVT6_9BURK</name>
<organism evidence="3 4">
    <name type="scientific">Caldimonas mangrovi</name>
    <dbReference type="NCBI Taxonomy" id="2944811"/>
    <lineage>
        <taxon>Bacteria</taxon>
        <taxon>Pseudomonadati</taxon>
        <taxon>Pseudomonadota</taxon>
        <taxon>Betaproteobacteria</taxon>
        <taxon>Burkholderiales</taxon>
        <taxon>Sphaerotilaceae</taxon>
        <taxon>Caldimonas</taxon>
    </lineage>
</organism>
<keyword evidence="4" id="KW-1185">Reference proteome</keyword>
<feature type="compositionally biased region" description="Low complexity" evidence="1">
    <location>
        <begin position="90"/>
        <end position="104"/>
    </location>
</feature>
<protein>
    <submittedName>
        <fullName evidence="3">Uncharacterized protein</fullName>
    </submittedName>
</protein>